<dbReference type="AlphaFoldDB" id="A0AAV5IM75"/>
<organism evidence="1 2">
    <name type="scientific">Rubroshorea leprosula</name>
    <dbReference type="NCBI Taxonomy" id="152421"/>
    <lineage>
        <taxon>Eukaryota</taxon>
        <taxon>Viridiplantae</taxon>
        <taxon>Streptophyta</taxon>
        <taxon>Embryophyta</taxon>
        <taxon>Tracheophyta</taxon>
        <taxon>Spermatophyta</taxon>
        <taxon>Magnoliopsida</taxon>
        <taxon>eudicotyledons</taxon>
        <taxon>Gunneridae</taxon>
        <taxon>Pentapetalae</taxon>
        <taxon>rosids</taxon>
        <taxon>malvids</taxon>
        <taxon>Malvales</taxon>
        <taxon>Dipterocarpaceae</taxon>
        <taxon>Rubroshorea</taxon>
    </lineage>
</organism>
<protein>
    <submittedName>
        <fullName evidence="1">Uncharacterized protein</fullName>
    </submittedName>
</protein>
<sequence>MFNISVILRLTFPCFQEEKFYLAVVALKKSDLEPVEEMLATVCPFYGLCCSQRY</sequence>
<evidence type="ECO:0000313" key="2">
    <source>
        <dbReference type="Proteomes" id="UP001054252"/>
    </source>
</evidence>
<proteinExistence type="predicted"/>
<reference evidence="1 2" key="1">
    <citation type="journal article" date="2021" name="Commun. Biol.">
        <title>The genome of Shorea leprosula (Dipterocarpaceae) highlights the ecological relevance of drought in aseasonal tropical rainforests.</title>
        <authorList>
            <person name="Ng K.K.S."/>
            <person name="Kobayashi M.J."/>
            <person name="Fawcett J.A."/>
            <person name="Hatakeyama M."/>
            <person name="Paape T."/>
            <person name="Ng C.H."/>
            <person name="Ang C.C."/>
            <person name="Tnah L.H."/>
            <person name="Lee C.T."/>
            <person name="Nishiyama T."/>
            <person name="Sese J."/>
            <person name="O'Brien M.J."/>
            <person name="Copetti D."/>
            <person name="Mohd Noor M.I."/>
            <person name="Ong R.C."/>
            <person name="Putra M."/>
            <person name="Sireger I.Z."/>
            <person name="Indrioko S."/>
            <person name="Kosugi Y."/>
            <person name="Izuno A."/>
            <person name="Isagi Y."/>
            <person name="Lee S.L."/>
            <person name="Shimizu K.K."/>
        </authorList>
    </citation>
    <scope>NUCLEOTIDE SEQUENCE [LARGE SCALE GENOMIC DNA]</scope>
    <source>
        <strain evidence="1">214</strain>
    </source>
</reference>
<gene>
    <name evidence="1" type="ORF">SLEP1_g15386</name>
</gene>
<name>A0AAV5IM75_9ROSI</name>
<accession>A0AAV5IM75</accession>
<comment type="caution">
    <text evidence="1">The sequence shown here is derived from an EMBL/GenBank/DDBJ whole genome shotgun (WGS) entry which is preliminary data.</text>
</comment>
<keyword evidence="2" id="KW-1185">Reference proteome</keyword>
<dbReference type="Proteomes" id="UP001054252">
    <property type="component" value="Unassembled WGS sequence"/>
</dbReference>
<evidence type="ECO:0000313" key="1">
    <source>
        <dbReference type="EMBL" id="GKV03021.1"/>
    </source>
</evidence>
<dbReference type="EMBL" id="BPVZ01000019">
    <property type="protein sequence ID" value="GKV03021.1"/>
    <property type="molecule type" value="Genomic_DNA"/>
</dbReference>